<name>A0A183ILI1_9BILA</name>
<evidence type="ECO:0000313" key="9">
    <source>
        <dbReference type="EMBL" id="VDP04494.1"/>
    </source>
</evidence>
<evidence type="ECO:0000256" key="5">
    <source>
        <dbReference type="ARBA" id="ARBA00023180"/>
    </source>
</evidence>
<evidence type="ECO:0000256" key="4">
    <source>
        <dbReference type="ARBA" id="ARBA00023157"/>
    </source>
</evidence>
<dbReference type="PROSITE" id="PS00010">
    <property type="entry name" value="ASX_HYDROXYL"/>
    <property type="match status" value="1"/>
</dbReference>
<dbReference type="PROSITE" id="PS00022">
    <property type="entry name" value="EGF_1"/>
    <property type="match status" value="3"/>
</dbReference>
<organism evidence="11">
    <name type="scientific">Soboliphyme baturini</name>
    <dbReference type="NCBI Taxonomy" id="241478"/>
    <lineage>
        <taxon>Eukaryota</taxon>
        <taxon>Metazoa</taxon>
        <taxon>Ecdysozoa</taxon>
        <taxon>Nematoda</taxon>
        <taxon>Enoplea</taxon>
        <taxon>Dorylaimia</taxon>
        <taxon>Dioctophymatida</taxon>
        <taxon>Dioctophymatoidea</taxon>
        <taxon>Soboliphymatidae</taxon>
        <taxon>Soboliphyme</taxon>
    </lineage>
</organism>
<dbReference type="InterPro" id="IPR013032">
    <property type="entry name" value="EGF-like_CS"/>
</dbReference>
<feature type="domain" description="EGF-like" evidence="8">
    <location>
        <begin position="309"/>
        <end position="345"/>
    </location>
</feature>
<evidence type="ECO:0000256" key="3">
    <source>
        <dbReference type="ARBA" id="ARBA00022737"/>
    </source>
</evidence>
<dbReference type="Gene3D" id="2.60.40.4060">
    <property type="entry name" value="Reeler domain"/>
    <property type="match status" value="1"/>
</dbReference>
<feature type="domain" description="EGF-like" evidence="8">
    <location>
        <begin position="272"/>
        <end position="307"/>
    </location>
</feature>
<dbReference type="GO" id="GO:0016020">
    <property type="term" value="C:membrane"/>
    <property type="evidence" value="ECO:0007669"/>
    <property type="project" value="UniProtKB-SubCell"/>
</dbReference>
<gene>
    <name evidence="9" type="ORF">SBAD_LOCUS4477</name>
</gene>
<comment type="caution">
    <text evidence="6">Lacks conserved residue(s) required for the propagation of feature annotation.</text>
</comment>
<dbReference type="PROSITE" id="PS01186">
    <property type="entry name" value="EGF_2"/>
    <property type="match status" value="1"/>
</dbReference>
<feature type="signal peptide" evidence="7">
    <location>
        <begin position="1"/>
        <end position="29"/>
    </location>
</feature>
<evidence type="ECO:0000256" key="2">
    <source>
        <dbReference type="ARBA" id="ARBA00022729"/>
    </source>
</evidence>
<dbReference type="InterPro" id="IPR000742">
    <property type="entry name" value="EGF"/>
</dbReference>
<keyword evidence="1 6" id="KW-0245">EGF-like domain</keyword>
<dbReference type="WBParaSite" id="SBAD_0000466801-mRNA-1">
    <property type="protein sequence ID" value="SBAD_0000466801-mRNA-1"/>
    <property type="gene ID" value="SBAD_0000466801"/>
</dbReference>
<dbReference type="Proteomes" id="UP000270296">
    <property type="component" value="Unassembled WGS sequence"/>
</dbReference>
<dbReference type="GO" id="GO:0048732">
    <property type="term" value="P:gland development"/>
    <property type="evidence" value="ECO:0007669"/>
    <property type="project" value="UniProtKB-ARBA"/>
</dbReference>
<dbReference type="CDD" id="cd08544">
    <property type="entry name" value="Reeler"/>
    <property type="match status" value="1"/>
</dbReference>
<dbReference type="FunFam" id="2.10.25.10:FF:000122">
    <property type="entry name" value="Protein crumbs homolog 2"/>
    <property type="match status" value="1"/>
</dbReference>
<accession>A0A183ILI1</accession>
<feature type="disulfide bond" evidence="6">
    <location>
        <begin position="226"/>
        <end position="235"/>
    </location>
</feature>
<keyword evidence="5" id="KW-0325">Glycoprotein</keyword>
<protein>
    <submittedName>
        <fullName evidence="11">Protein male abnormal 7</fullName>
    </submittedName>
</protein>
<dbReference type="Gene3D" id="2.10.25.10">
    <property type="entry name" value="Laminin"/>
    <property type="match status" value="4"/>
</dbReference>
<evidence type="ECO:0000256" key="6">
    <source>
        <dbReference type="PROSITE-ProRule" id="PRU00076"/>
    </source>
</evidence>
<evidence type="ECO:0000256" key="1">
    <source>
        <dbReference type="ARBA" id="ARBA00022536"/>
    </source>
</evidence>
<evidence type="ECO:0000259" key="8">
    <source>
        <dbReference type="PROSITE" id="PS50026"/>
    </source>
</evidence>
<dbReference type="InterPro" id="IPR001881">
    <property type="entry name" value="EGF-like_Ca-bd_dom"/>
</dbReference>
<feature type="domain" description="EGF-like" evidence="8">
    <location>
        <begin position="197"/>
        <end position="236"/>
    </location>
</feature>
<dbReference type="PROSITE" id="PS50026">
    <property type="entry name" value="EGF_3"/>
    <property type="match status" value="3"/>
</dbReference>
<dbReference type="InterPro" id="IPR051022">
    <property type="entry name" value="Notch_Cell-Fate_Det"/>
</dbReference>
<proteinExistence type="predicted"/>
<dbReference type="SMART" id="SM00181">
    <property type="entry name" value="EGF"/>
    <property type="match status" value="4"/>
</dbReference>
<reference evidence="11" key="1">
    <citation type="submission" date="2016-06" db="UniProtKB">
        <authorList>
            <consortium name="WormBaseParasite"/>
        </authorList>
    </citation>
    <scope>IDENTIFICATION</scope>
</reference>
<feature type="chain" id="PRO_5043140124" evidence="7">
    <location>
        <begin position="30"/>
        <end position="424"/>
    </location>
</feature>
<dbReference type="Pfam" id="PF02014">
    <property type="entry name" value="Reeler"/>
    <property type="match status" value="1"/>
</dbReference>
<evidence type="ECO:0000313" key="11">
    <source>
        <dbReference type="WBParaSite" id="SBAD_0000466801-mRNA-1"/>
    </source>
</evidence>
<dbReference type="PANTHER" id="PTHR24049">
    <property type="entry name" value="CRUMBS FAMILY MEMBER"/>
    <property type="match status" value="1"/>
</dbReference>
<feature type="disulfide bond" evidence="6">
    <location>
        <begin position="297"/>
        <end position="306"/>
    </location>
</feature>
<feature type="disulfide bond" evidence="6">
    <location>
        <begin position="335"/>
        <end position="344"/>
    </location>
</feature>
<feature type="disulfide bond" evidence="6">
    <location>
        <begin position="207"/>
        <end position="224"/>
    </location>
</feature>
<keyword evidence="10" id="KW-1185">Reference proteome</keyword>
<dbReference type="InterPro" id="IPR000152">
    <property type="entry name" value="EGF-type_Asp/Asn_hydroxyl_site"/>
</dbReference>
<sequence>MLPCYVQTSFVTVVLLVSRLDLVQPYANGFPCSTQYTMRPLLQHRGTPSAPSKDPPPYLFSIFDSKQNPVNSVTPFRQFLLQARLATRQGFVIGHLRAGEFLADVNWYKYGIKFQECQTHVNNSITNSNDNPKFIIEAKWHTIRNEGPIQFVITIVKDADNYWVQWQPPTGLIFPDPAASFEKKNSIHIKVAKQPSPDEEKQPLDPCKNGATCRNMLSAEQYECICTPQWTGATCEKRNYCHHHKCKKGICINGAKGYTCQCDLNYGGKYCDRQCPSSRCLNGGTCVIDDSGLHCACLPGFSGHSCEHTINECAENPCENKATCINNIGGFTCICPIGYMGERCQRPCQDIYGSCEFWGEQDRCESMRPATKFFDINCAVTCKQCRFSNLTGKRRMTQPNAALVLPLSLYRRVMMFGVPYLNYT</sequence>
<keyword evidence="3" id="KW-0677">Repeat</keyword>
<dbReference type="FunFam" id="2.10.25.10:FF:000095">
    <property type="entry name" value="Notch, isoform B"/>
    <property type="match status" value="1"/>
</dbReference>
<keyword evidence="4 6" id="KW-1015">Disulfide bond</keyword>
<dbReference type="OrthoDB" id="283575at2759"/>
<dbReference type="InterPro" id="IPR002861">
    <property type="entry name" value="Reeler_dom"/>
</dbReference>
<dbReference type="CDD" id="cd00054">
    <property type="entry name" value="EGF_CA"/>
    <property type="match status" value="4"/>
</dbReference>
<evidence type="ECO:0000256" key="7">
    <source>
        <dbReference type="SAM" id="SignalP"/>
    </source>
</evidence>
<reference evidence="9 10" key="2">
    <citation type="submission" date="2018-11" db="EMBL/GenBank/DDBJ databases">
        <authorList>
            <consortium name="Pathogen Informatics"/>
        </authorList>
    </citation>
    <scope>NUCLEOTIDE SEQUENCE [LARGE SCALE GENOMIC DNA]</scope>
</reference>
<dbReference type="FunFam" id="2.10.25.10:FF:000118">
    <property type="entry name" value="protein delta homolog 2"/>
    <property type="match status" value="1"/>
</dbReference>
<dbReference type="AlphaFoldDB" id="A0A183ILI1"/>
<dbReference type="GO" id="GO:0005509">
    <property type="term" value="F:calcium ion binding"/>
    <property type="evidence" value="ECO:0007669"/>
    <property type="project" value="InterPro"/>
</dbReference>
<dbReference type="SMART" id="SM00179">
    <property type="entry name" value="EGF_CA"/>
    <property type="match status" value="4"/>
</dbReference>
<dbReference type="Pfam" id="PF00008">
    <property type="entry name" value="EGF"/>
    <property type="match status" value="2"/>
</dbReference>
<dbReference type="EMBL" id="UZAM01008341">
    <property type="protein sequence ID" value="VDP04494.1"/>
    <property type="molecule type" value="Genomic_DNA"/>
</dbReference>
<evidence type="ECO:0000313" key="10">
    <source>
        <dbReference type="Proteomes" id="UP000270296"/>
    </source>
</evidence>
<dbReference type="SUPFAM" id="SSF57196">
    <property type="entry name" value="EGF/Laminin"/>
    <property type="match status" value="4"/>
</dbReference>
<dbReference type="Pfam" id="PF12661">
    <property type="entry name" value="hEGF"/>
    <property type="match status" value="1"/>
</dbReference>
<keyword evidence="2 7" id="KW-0732">Signal</keyword>
<dbReference type="InterPro" id="IPR042307">
    <property type="entry name" value="Reeler_sf"/>
</dbReference>